<keyword evidence="1" id="KW-0472">Membrane</keyword>
<evidence type="ECO:0000313" key="2">
    <source>
        <dbReference type="EMBL" id="KKK79694.1"/>
    </source>
</evidence>
<sequence>MGLSKLIPIILTAIAMLIGSVYFVEDRYFRVAAAKEMRAQIEKASVDTFQKQQEKLELEILDILKSNRQDIERRLEKNPTSVYLKNQLERLKNKIRRLENKLYS</sequence>
<name>A0A0F9AMJ7_9ZZZZ</name>
<accession>A0A0F9AMJ7</accession>
<dbReference type="AlphaFoldDB" id="A0A0F9AMJ7"/>
<feature type="transmembrane region" description="Helical" evidence="1">
    <location>
        <begin position="6"/>
        <end position="24"/>
    </location>
</feature>
<comment type="caution">
    <text evidence="2">The sequence shown here is derived from an EMBL/GenBank/DDBJ whole genome shotgun (WGS) entry which is preliminary data.</text>
</comment>
<organism evidence="2">
    <name type="scientific">marine sediment metagenome</name>
    <dbReference type="NCBI Taxonomy" id="412755"/>
    <lineage>
        <taxon>unclassified sequences</taxon>
        <taxon>metagenomes</taxon>
        <taxon>ecological metagenomes</taxon>
    </lineage>
</organism>
<dbReference type="EMBL" id="LAZR01053912">
    <property type="protein sequence ID" value="KKK79694.1"/>
    <property type="molecule type" value="Genomic_DNA"/>
</dbReference>
<evidence type="ECO:0000256" key="1">
    <source>
        <dbReference type="SAM" id="Phobius"/>
    </source>
</evidence>
<keyword evidence="1" id="KW-1133">Transmembrane helix</keyword>
<reference evidence="2" key="1">
    <citation type="journal article" date="2015" name="Nature">
        <title>Complex archaea that bridge the gap between prokaryotes and eukaryotes.</title>
        <authorList>
            <person name="Spang A."/>
            <person name="Saw J.H."/>
            <person name="Jorgensen S.L."/>
            <person name="Zaremba-Niedzwiedzka K."/>
            <person name="Martijn J."/>
            <person name="Lind A.E."/>
            <person name="van Eijk R."/>
            <person name="Schleper C."/>
            <person name="Guy L."/>
            <person name="Ettema T.J."/>
        </authorList>
    </citation>
    <scope>NUCLEOTIDE SEQUENCE</scope>
</reference>
<proteinExistence type="predicted"/>
<keyword evidence="1" id="KW-0812">Transmembrane</keyword>
<gene>
    <name evidence="2" type="ORF">LCGC14_2830940</name>
</gene>
<protein>
    <submittedName>
        <fullName evidence="2">Uncharacterized protein</fullName>
    </submittedName>
</protein>